<keyword evidence="3 5" id="KW-1133">Transmembrane helix</keyword>
<proteinExistence type="predicted"/>
<sequence>MSGLSGIGVFWAFTSILSATISCVGYFMPHWFIGRITLHQPGKSPEIVPVHFGIFRRCNYPYIGDDGKLTIIHECGRYTAFSDIPSVSWQITTLLVGAGCCLCFLVALTAMFGVCVKGVVIPTVARTAGIIQMCSGFLMSAGVGIYPNGWDSPEVKQACGHTSKSYNLGFLMGAGVGIYPNGWGSTEVKQACGHSSKSYNLGDCSLSWCFYMTSAGIVMTLMCAALSFHAPKRKQTPTGYAL</sequence>
<keyword evidence="2 5" id="KW-0812">Transmembrane</keyword>
<comment type="subcellular location">
    <subcellularLocation>
        <location evidence="1">Membrane</location>
        <topology evidence="1">Multi-pass membrane protein</topology>
    </subcellularLocation>
</comment>
<keyword evidence="7" id="KW-1185">Reference proteome</keyword>
<dbReference type="PANTHER" id="PTHR12489">
    <property type="entry name" value="LIPOMA HMGIC FUSION PARTNER-LIKE PROTEIN"/>
    <property type="match status" value="1"/>
</dbReference>
<dbReference type="EMBL" id="CP111026">
    <property type="protein sequence ID" value="WAR28291.1"/>
    <property type="molecule type" value="Genomic_DNA"/>
</dbReference>
<evidence type="ECO:0000256" key="4">
    <source>
        <dbReference type="ARBA" id="ARBA00023136"/>
    </source>
</evidence>
<feature type="transmembrane region" description="Helical" evidence="5">
    <location>
        <begin position="91"/>
        <end position="116"/>
    </location>
</feature>
<organism evidence="6 7">
    <name type="scientific">Mya arenaria</name>
    <name type="common">Soft-shell clam</name>
    <dbReference type="NCBI Taxonomy" id="6604"/>
    <lineage>
        <taxon>Eukaryota</taxon>
        <taxon>Metazoa</taxon>
        <taxon>Spiralia</taxon>
        <taxon>Lophotrochozoa</taxon>
        <taxon>Mollusca</taxon>
        <taxon>Bivalvia</taxon>
        <taxon>Autobranchia</taxon>
        <taxon>Heteroconchia</taxon>
        <taxon>Euheterodonta</taxon>
        <taxon>Imparidentia</taxon>
        <taxon>Neoheterodontei</taxon>
        <taxon>Myida</taxon>
        <taxon>Myoidea</taxon>
        <taxon>Myidae</taxon>
        <taxon>Mya</taxon>
    </lineage>
</organism>
<feature type="transmembrane region" description="Helical" evidence="5">
    <location>
        <begin position="205"/>
        <end position="228"/>
    </location>
</feature>
<feature type="transmembrane region" description="Helical" evidence="5">
    <location>
        <begin position="7"/>
        <end position="28"/>
    </location>
</feature>
<dbReference type="Proteomes" id="UP001164746">
    <property type="component" value="Chromosome 15"/>
</dbReference>
<gene>
    <name evidence="6" type="ORF">MAR_013995</name>
</gene>
<protein>
    <submittedName>
        <fullName evidence="6">LHPL6-like protein</fullName>
    </submittedName>
</protein>
<reference evidence="6" key="1">
    <citation type="submission" date="2022-11" db="EMBL/GenBank/DDBJ databases">
        <title>Centuries of genome instability and evolution in soft-shell clam transmissible cancer (bioRxiv).</title>
        <authorList>
            <person name="Hart S.F.M."/>
            <person name="Yonemitsu M.A."/>
            <person name="Giersch R.M."/>
            <person name="Beal B.F."/>
            <person name="Arriagada G."/>
            <person name="Davis B.W."/>
            <person name="Ostrander E.A."/>
            <person name="Goff S.P."/>
            <person name="Metzger M.J."/>
        </authorList>
    </citation>
    <scope>NUCLEOTIDE SEQUENCE</scope>
    <source>
        <strain evidence="6">MELC-2E11</strain>
        <tissue evidence="6">Siphon/mantle</tissue>
    </source>
</reference>
<dbReference type="InterPro" id="IPR019372">
    <property type="entry name" value="LHFPL"/>
</dbReference>
<keyword evidence="4 5" id="KW-0472">Membrane</keyword>
<dbReference type="Pfam" id="PF10242">
    <property type="entry name" value="L_HMGIC_fpl"/>
    <property type="match status" value="1"/>
</dbReference>
<evidence type="ECO:0000256" key="3">
    <source>
        <dbReference type="ARBA" id="ARBA00022989"/>
    </source>
</evidence>
<name>A0ABY7G5F2_MYAAR</name>
<accession>A0ABY7G5F2</accession>
<feature type="transmembrane region" description="Helical" evidence="5">
    <location>
        <begin position="128"/>
        <end position="146"/>
    </location>
</feature>
<dbReference type="Gene3D" id="1.20.140.150">
    <property type="match status" value="1"/>
</dbReference>
<evidence type="ECO:0000256" key="1">
    <source>
        <dbReference type="ARBA" id="ARBA00004141"/>
    </source>
</evidence>
<dbReference type="PANTHER" id="PTHR12489:SF16">
    <property type="entry name" value="LHFPL TETRASPAN SUBFAMILY MEMBER 6 PROTEIN-RELATED"/>
    <property type="match status" value="1"/>
</dbReference>
<evidence type="ECO:0000313" key="7">
    <source>
        <dbReference type="Proteomes" id="UP001164746"/>
    </source>
</evidence>
<evidence type="ECO:0000313" key="6">
    <source>
        <dbReference type="EMBL" id="WAR28291.1"/>
    </source>
</evidence>
<evidence type="ECO:0000256" key="5">
    <source>
        <dbReference type="SAM" id="Phobius"/>
    </source>
</evidence>
<evidence type="ECO:0000256" key="2">
    <source>
        <dbReference type="ARBA" id="ARBA00022692"/>
    </source>
</evidence>